<dbReference type="OrthoDB" id="8693905at2759"/>
<reference evidence="2 3" key="1">
    <citation type="submission" date="2019-11" db="EMBL/GenBank/DDBJ databases">
        <title>Whole genome sequence of Oryza granulata.</title>
        <authorList>
            <person name="Li W."/>
        </authorList>
    </citation>
    <scope>NUCLEOTIDE SEQUENCE [LARGE SCALE GENOMIC DNA]</scope>
    <source>
        <strain evidence="3">cv. Menghai</strain>
        <tissue evidence="2">Leaf</tissue>
    </source>
</reference>
<keyword evidence="3" id="KW-1185">Reference proteome</keyword>
<sequence>MSRSLTSALPRCSPVSANHRTSYVGTTAYISREQFDLEAHGRDYDPFSADMWSLGVTVLELLVGRYPLFPAGQKPSWAVLMCAICFGEPPALLDGHSEVLAWEREVFGSCLSVAIIDVLAGIGRVVRGGGRLLMGGGHDQRGHDEAWREVAQGGEHPA</sequence>
<dbReference type="GO" id="GO:0005524">
    <property type="term" value="F:ATP binding"/>
    <property type="evidence" value="ECO:0007669"/>
    <property type="project" value="InterPro"/>
</dbReference>
<dbReference type="EMBL" id="SPHZ02000006">
    <property type="protein sequence ID" value="KAF0910276.1"/>
    <property type="molecule type" value="Genomic_DNA"/>
</dbReference>
<dbReference type="AlphaFoldDB" id="A0A6G1DCX4"/>
<protein>
    <recommendedName>
        <fullName evidence="1">Protein kinase domain-containing protein</fullName>
    </recommendedName>
</protein>
<evidence type="ECO:0000313" key="2">
    <source>
        <dbReference type="EMBL" id="KAF0910276.1"/>
    </source>
</evidence>
<comment type="caution">
    <text evidence="2">The sequence shown here is derived from an EMBL/GenBank/DDBJ whole genome shotgun (WGS) entry which is preliminary data.</text>
</comment>
<evidence type="ECO:0000259" key="1">
    <source>
        <dbReference type="PROSITE" id="PS50011"/>
    </source>
</evidence>
<dbReference type="InterPro" id="IPR000719">
    <property type="entry name" value="Prot_kinase_dom"/>
</dbReference>
<accession>A0A6G1DCX4</accession>
<evidence type="ECO:0000313" key="3">
    <source>
        <dbReference type="Proteomes" id="UP000479710"/>
    </source>
</evidence>
<feature type="domain" description="Protein kinase" evidence="1">
    <location>
        <begin position="1"/>
        <end position="158"/>
    </location>
</feature>
<proteinExistence type="predicted"/>
<dbReference type="InterPro" id="IPR011009">
    <property type="entry name" value="Kinase-like_dom_sf"/>
</dbReference>
<dbReference type="Gene3D" id="1.10.510.10">
    <property type="entry name" value="Transferase(Phosphotransferase) domain 1"/>
    <property type="match status" value="1"/>
</dbReference>
<dbReference type="PROSITE" id="PS50011">
    <property type="entry name" value="PROTEIN_KINASE_DOM"/>
    <property type="match status" value="1"/>
</dbReference>
<dbReference type="Proteomes" id="UP000479710">
    <property type="component" value="Unassembled WGS sequence"/>
</dbReference>
<gene>
    <name evidence="2" type="ORF">E2562_001462</name>
</gene>
<organism evidence="2 3">
    <name type="scientific">Oryza meyeriana var. granulata</name>
    <dbReference type="NCBI Taxonomy" id="110450"/>
    <lineage>
        <taxon>Eukaryota</taxon>
        <taxon>Viridiplantae</taxon>
        <taxon>Streptophyta</taxon>
        <taxon>Embryophyta</taxon>
        <taxon>Tracheophyta</taxon>
        <taxon>Spermatophyta</taxon>
        <taxon>Magnoliopsida</taxon>
        <taxon>Liliopsida</taxon>
        <taxon>Poales</taxon>
        <taxon>Poaceae</taxon>
        <taxon>BOP clade</taxon>
        <taxon>Oryzoideae</taxon>
        <taxon>Oryzeae</taxon>
        <taxon>Oryzinae</taxon>
        <taxon>Oryza</taxon>
        <taxon>Oryza meyeriana</taxon>
    </lineage>
</organism>
<name>A0A6G1DCX4_9ORYZ</name>
<dbReference type="GO" id="GO:0004672">
    <property type="term" value="F:protein kinase activity"/>
    <property type="evidence" value="ECO:0007669"/>
    <property type="project" value="InterPro"/>
</dbReference>
<dbReference type="SUPFAM" id="SSF56112">
    <property type="entry name" value="Protein kinase-like (PK-like)"/>
    <property type="match status" value="1"/>
</dbReference>